<proteinExistence type="predicted"/>
<organism evidence="3">
    <name type="scientific">Opuntia streptacantha</name>
    <name type="common">Prickly pear cactus</name>
    <name type="synonym">Opuntia cardona</name>
    <dbReference type="NCBI Taxonomy" id="393608"/>
    <lineage>
        <taxon>Eukaryota</taxon>
        <taxon>Viridiplantae</taxon>
        <taxon>Streptophyta</taxon>
        <taxon>Embryophyta</taxon>
        <taxon>Tracheophyta</taxon>
        <taxon>Spermatophyta</taxon>
        <taxon>Magnoliopsida</taxon>
        <taxon>eudicotyledons</taxon>
        <taxon>Gunneridae</taxon>
        <taxon>Pentapetalae</taxon>
        <taxon>Caryophyllales</taxon>
        <taxon>Cactineae</taxon>
        <taxon>Cactaceae</taxon>
        <taxon>Opuntioideae</taxon>
        <taxon>Opuntia</taxon>
    </lineage>
</organism>
<dbReference type="GO" id="GO:0005634">
    <property type="term" value="C:nucleus"/>
    <property type="evidence" value="ECO:0007669"/>
    <property type="project" value="TreeGrafter"/>
</dbReference>
<reference evidence="3" key="2">
    <citation type="submission" date="2020-07" db="EMBL/GenBank/DDBJ databases">
        <authorList>
            <person name="Vera ALvarez R."/>
            <person name="Arias-Moreno D.M."/>
            <person name="Jimenez-Jacinto V."/>
            <person name="Jimenez-Bremont J.F."/>
            <person name="Swaminathan K."/>
            <person name="Moose S.P."/>
            <person name="Guerrero-Gonzalez M.L."/>
            <person name="Marino-Ramirez L."/>
            <person name="Landsman D."/>
            <person name="Rodriguez-Kessler M."/>
            <person name="Delgado-Sanchez P."/>
        </authorList>
    </citation>
    <scope>NUCLEOTIDE SEQUENCE</scope>
    <source>
        <tissue evidence="3">Cladode</tissue>
    </source>
</reference>
<dbReference type="InterPro" id="IPR002775">
    <property type="entry name" value="DNA/RNA-bd_Alba-like"/>
</dbReference>
<feature type="compositionally biased region" description="Polar residues" evidence="1">
    <location>
        <begin position="167"/>
        <end position="182"/>
    </location>
</feature>
<sequence length="195" mass="21352">MVAESETMVAAEPPQMVLVQVASTAEAKVDEPQNNQKKNRIQVSNTKKPLFFYLNLAKRYIKQYNEVELTALGMAIPTTVTIAEILKANGIAVEKKVLISTVGTKDENKGRVVQKAKLEIVLEKNENAANQKTTPGTERVENEKTLVETAKTEKQKTPPQTAKAESKPSTAVSESKTLTTTTEPKEAQVAEAKTQ</sequence>
<feature type="domain" description="DNA/RNA-binding protein Alba-like" evidence="2">
    <location>
        <begin position="39"/>
        <end position="92"/>
    </location>
</feature>
<feature type="compositionally biased region" description="Basic and acidic residues" evidence="1">
    <location>
        <begin position="183"/>
        <end position="195"/>
    </location>
</feature>
<evidence type="ECO:0000256" key="1">
    <source>
        <dbReference type="SAM" id="MobiDB-lite"/>
    </source>
</evidence>
<evidence type="ECO:0000313" key="3">
    <source>
        <dbReference type="EMBL" id="MBA4640604.1"/>
    </source>
</evidence>
<dbReference type="PANTHER" id="PTHR31947">
    <property type="entry name" value="DNA/RNA-BINDING PROTEIN ALBA 3"/>
    <property type="match status" value="1"/>
</dbReference>
<protein>
    <recommendedName>
        <fullName evidence="2">DNA/RNA-binding protein Alba-like domain-containing protein</fullName>
    </recommendedName>
</protein>
<evidence type="ECO:0000259" key="2">
    <source>
        <dbReference type="Pfam" id="PF01918"/>
    </source>
</evidence>
<dbReference type="PANTHER" id="PTHR31947:SF19">
    <property type="entry name" value="ALBA DNA_RNA-BINDING PROTEIN"/>
    <property type="match status" value="1"/>
</dbReference>
<dbReference type="InterPro" id="IPR036882">
    <property type="entry name" value="Alba-like_dom_sf"/>
</dbReference>
<feature type="compositionally biased region" description="Basic and acidic residues" evidence="1">
    <location>
        <begin position="138"/>
        <end position="156"/>
    </location>
</feature>
<dbReference type="AlphaFoldDB" id="A0A7C9DJZ0"/>
<accession>A0A7C9DJZ0</accession>
<dbReference type="InterPro" id="IPR014560">
    <property type="entry name" value="UCP030333_Alba"/>
</dbReference>
<dbReference type="Pfam" id="PF01918">
    <property type="entry name" value="Alba"/>
    <property type="match status" value="1"/>
</dbReference>
<dbReference type="EMBL" id="GISG01119831">
    <property type="protein sequence ID" value="MBA4640604.1"/>
    <property type="molecule type" value="Transcribed_RNA"/>
</dbReference>
<feature type="compositionally biased region" description="Polar residues" evidence="1">
    <location>
        <begin position="127"/>
        <end position="136"/>
    </location>
</feature>
<dbReference type="GO" id="GO:0003723">
    <property type="term" value="F:RNA binding"/>
    <property type="evidence" value="ECO:0007669"/>
    <property type="project" value="TreeGrafter"/>
</dbReference>
<reference evidence="3" key="1">
    <citation type="journal article" date="2013" name="J. Plant Res.">
        <title>Effect of fungi and light on seed germination of three Opuntia species from semiarid lands of central Mexico.</title>
        <authorList>
            <person name="Delgado-Sanchez P."/>
            <person name="Jimenez-Bremont J.F."/>
            <person name="Guerrero-Gonzalez Mde L."/>
            <person name="Flores J."/>
        </authorList>
    </citation>
    <scope>NUCLEOTIDE SEQUENCE</scope>
    <source>
        <tissue evidence="3">Cladode</tissue>
    </source>
</reference>
<name>A0A7C9DJZ0_OPUST</name>
<dbReference type="Gene3D" id="3.30.110.20">
    <property type="entry name" value="Alba-like domain"/>
    <property type="match status" value="1"/>
</dbReference>
<dbReference type="SUPFAM" id="SSF82704">
    <property type="entry name" value="AlbA-like"/>
    <property type="match status" value="1"/>
</dbReference>
<feature type="region of interest" description="Disordered" evidence="1">
    <location>
        <begin position="127"/>
        <end position="195"/>
    </location>
</feature>